<dbReference type="STRING" id="283909.R7U2G8"/>
<name>R7U2G8_CAPTE</name>
<dbReference type="EMBL" id="AMQN01026063">
    <property type="status" value="NOT_ANNOTATED_CDS"/>
    <property type="molecule type" value="Genomic_DNA"/>
</dbReference>
<dbReference type="HOGENOM" id="CLU_3093369_0_0_1"/>
<keyword evidence="6 7" id="KW-0472">Membrane</keyword>
<dbReference type="PANTHER" id="PTHR10010">
    <property type="entry name" value="SOLUTE CARRIER FAMILY 34 SODIUM PHOSPHATE , MEMBER 2-RELATED"/>
    <property type="match status" value="1"/>
</dbReference>
<comment type="subcellular location">
    <subcellularLocation>
        <location evidence="1">Apical cell membrane</location>
        <topology evidence="1">Multi-pass membrane protein</topology>
    </subcellularLocation>
</comment>
<dbReference type="PANTHER" id="PTHR10010:SF46">
    <property type="entry name" value="SODIUM-DEPENDENT PHOSPHATE TRANSPORT PROTEIN 2B"/>
    <property type="match status" value="1"/>
</dbReference>
<evidence type="ECO:0000256" key="3">
    <source>
        <dbReference type="ARBA" id="ARBA00022475"/>
    </source>
</evidence>
<protein>
    <submittedName>
        <fullName evidence="8 9">Uncharacterized protein</fullName>
    </submittedName>
</protein>
<dbReference type="AlphaFoldDB" id="R7U2G8"/>
<evidence type="ECO:0000256" key="5">
    <source>
        <dbReference type="ARBA" id="ARBA00022989"/>
    </source>
</evidence>
<organism evidence="8">
    <name type="scientific">Capitella teleta</name>
    <name type="common">Polychaete worm</name>
    <dbReference type="NCBI Taxonomy" id="283909"/>
    <lineage>
        <taxon>Eukaryota</taxon>
        <taxon>Metazoa</taxon>
        <taxon>Spiralia</taxon>
        <taxon>Lophotrochozoa</taxon>
        <taxon>Annelida</taxon>
        <taxon>Polychaeta</taxon>
        <taxon>Sedentaria</taxon>
        <taxon>Scolecida</taxon>
        <taxon>Capitellidae</taxon>
        <taxon>Capitella</taxon>
    </lineage>
</organism>
<evidence type="ECO:0000256" key="6">
    <source>
        <dbReference type="ARBA" id="ARBA00023136"/>
    </source>
</evidence>
<evidence type="ECO:0000256" key="7">
    <source>
        <dbReference type="SAM" id="Phobius"/>
    </source>
</evidence>
<dbReference type="EnsemblMetazoa" id="CapteT50456">
    <property type="protein sequence ID" value="CapteP50456"/>
    <property type="gene ID" value="CapteG50456"/>
</dbReference>
<evidence type="ECO:0000256" key="4">
    <source>
        <dbReference type="ARBA" id="ARBA00022692"/>
    </source>
</evidence>
<dbReference type="GO" id="GO:0016324">
    <property type="term" value="C:apical plasma membrane"/>
    <property type="evidence" value="ECO:0007669"/>
    <property type="project" value="UniProtKB-SubCell"/>
</dbReference>
<dbReference type="OrthoDB" id="76259at2759"/>
<gene>
    <name evidence="8" type="ORF">CAPTEDRAFT_50456</name>
</gene>
<proteinExistence type="inferred from homology"/>
<dbReference type="GO" id="GO:0044341">
    <property type="term" value="P:sodium-dependent phosphate transport"/>
    <property type="evidence" value="ECO:0007669"/>
    <property type="project" value="InterPro"/>
</dbReference>
<reference evidence="9" key="3">
    <citation type="submission" date="2015-06" db="UniProtKB">
        <authorList>
            <consortium name="EnsemblMetazoa"/>
        </authorList>
    </citation>
    <scope>IDENTIFICATION</scope>
</reference>
<reference evidence="8 10" key="2">
    <citation type="journal article" date="2013" name="Nature">
        <title>Insights into bilaterian evolution from three spiralian genomes.</title>
        <authorList>
            <person name="Simakov O."/>
            <person name="Marletaz F."/>
            <person name="Cho S.J."/>
            <person name="Edsinger-Gonzales E."/>
            <person name="Havlak P."/>
            <person name="Hellsten U."/>
            <person name="Kuo D.H."/>
            <person name="Larsson T."/>
            <person name="Lv J."/>
            <person name="Arendt D."/>
            <person name="Savage R."/>
            <person name="Osoegawa K."/>
            <person name="de Jong P."/>
            <person name="Grimwood J."/>
            <person name="Chapman J.A."/>
            <person name="Shapiro H."/>
            <person name="Aerts A."/>
            <person name="Otillar R.P."/>
            <person name="Terry A.Y."/>
            <person name="Boore J.L."/>
            <person name="Grigoriev I.V."/>
            <person name="Lindberg D.R."/>
            <person name="Seaver E.C."/>
            <person name="Weisblat D.A."/>
            <person name="Putnam N.H."/>
            <person name="Rokhsar D.S."/>
        </authorList>
    </citation>
    <scope>NUCLEOTIDE SEQUENCE</scope>
    <source>
        <strain evidence="8 10">I ESC-2004</strain>
    </source>
</reference>
<comment type="similarity">
    <text evidence="2">Belongs to the SLC34A transporter family.</text>
</comment>
<dbReference type="EMBL" id="KB305916">
    <property type="protein sequence ID" value="ELU00535.1"/>
    <property type="molecule type" value="Genomic_DNA"/>
</dbReference>
<evidence type="ECO:0000313" key="8">
    <source>
        <dbReference type="EMBL" id="ELU00535.1"/>
    </source>
</evidence>
<keyword evidence="4 7" id="KW-0812">Transmembrane</keyword>
<evidence type="ECO:0000313" key="9">
    <source>
        <dbReference type="EnsemblMetazoa" id="CapteP50456"/>
    </source>
</evidence>
<feature type="non-terminal residue" evidence="8">
    <location>
        <position position="1"/>
    </location>
</feature>
<evidence type="ECO:0000313" key="10">
    <source>
        <dbReference type="Proteomes" id="UP000014760"/>
    </source>
</evidence>
<accession>R7U2G8</accession>
<dbReference type="Proteomes" id="UP000014760">
    <property type="component" value="Unassembled WGS sequence"/>
</dbReference>
<keyword evidence="5 7" id="KW-1133">Transmembrane helix</keyword>
<evidence type="ECO:0000256" key="2">
    <source>
        <dbReference type="ARBA" id="ARBA00005808"/>
    </source>
</evidence>
<reference evidence="10" key="1">
    <citation type="submission" date="2012-12" db="EMBL/GenBank/DDBJ databases">
        <authorList>
            <person name="Hellsten U."/>
            <person name="Grimwood J."/>
            <person name="Chapman J.A."/>
            <person name="Shapiro H."/>
            <person name="Aerts A."/>
            <person name="Otillar R.P."/>
            <person name="Terry A.Y."/>
            <person name="Boore J.L."/>
            <person name="Simakov O."/>
            <person name="Marletaz F."/>
            <person name="Cho S.-J."/>
            <person name="Edsinger-Gonzales E."/>
            <person name="Havlak P."/>
            <person name="Kuo D.-H."/>
            <person name="Larsson T."/>
            <person name="Lv J."/>
            <person name="Arendt D."/>
            <person name="Savage R."/>
            <person name="Osoegawa K."/>
            <person name="de Jong P."/>
            <person name="Lindberg D.R."/>
            <person name="Seaver E.C."/>
            <person name="Weisblat D.A."/>
            <person name="Putnam N.H."/>
            <person name="Grigoriev I.V."/>
            <person name="Rokhsar D.S."/>
        </authorList>
    </citation>
    <scope>NUCLEOTIDE SEQUENCE</scope>
    <source>
        <strain evidence="10">I ESC-2004</strain>
    </source>
</reference>
<sequence length="59" mass="6836">HLLFNISGILLFYPVPCMRVPIKLARIMGNTTAEYRWFAIFYLIVMFFCVPGCVFALSM</sequence>
<dbReference type="GO" id="GO:0005436">
    <property type="term" value="F:sodium:phosphate symporter activity"/>
    <property type="evidence" value="ECO:0007669"/>
    <property type="project" value="InterPro"/>
</dbReference>
<evidence type="ECO:0000256" key="1">
    <source>
        <dbReference type="ARBA" id="ARBA00004424"/>
    </source>
</evidence>
<keyword evidence="3" id="KW-1003">Cell membrane</keyword>
<feature type="transmembrane region" description="Helical" evidence="7">
    <location>
        <begin position="35"/>
        <end position="57"/>
    </location>
</feature>
<feature type="non-terminal residue" evidence="8">
    <location>
        <position position="59"/>
    </location>
</feature>
<dbReference type="InterPro" id="IPR003841">
    <property type="entry name" value="Na/Pi_transpt"/>
</dbReference>
<keyword evidence="10" id="KW-1185">Reference proteome</keyword>